<proteinExistence type="predicted"/>
<keyword evidence="2" id="KW-1185">Reference proteome</keyword>
<reference evidence="2" key="1">
    <citation type="journal article" date="2022" name="Mol. Ecol. Resour.">
        <title>The genomes of chicory, endive, great burdock and yacon provide insights into Asteraceae palaeo-polyploidization history and plant inulin production.</title>
        <authorList>
            <person name="Fan W."/>
            <person name="Wang S."/>
            <person name="Wang H."/>
            <person name="Wang A."/>
            <person name="Jiang F."/>
            <person name="Liu H."/>
            <person name="Zhao H."/>
            <person name="Xu D."/>
            <person name="Zhang Y."/>
        </authorList>
    </citation>
    <scope>NUCLEOTIDE SEQUENCE [LARGE SCALE GENOMIC DNA]</scope>
    <source>
        <strain evidence="2">cv. Niubang</strain>
    </source>
</reference>
<organism evidence="1 2">
    <name type="scientific">Arctium lappa</name>
    <name type="common">Greater burdock</name>
    <name type="synonym">Lappa major</name>
    <dbReference type="NCBI Taxonomy" id="4217"/>
    <lineage>
        <taxon>Eukaryota</taxon>
        <taxon>Viridiplantae</taxon>
        <taxon>Streptophyta</taxon>
        <taxon>Embryophyta</taxon>
        <taxon>Tracheophyta</taxon>
        <taxon>Spermatophyta</taxon>
        <taxon>Magnoliopsida</taxon>
        <taxon>eudicotyledons</taxon>
        <taxon>Gunneridae</taxon>
        <taxon>Pentapetalae</taxon>
        <taxon>asterids</taxon>
        <taxon>campanulids</taxon>
        <taxon>Asterales</taxon>
        <taxon>Asteraceae</taxon>
        <taxon>Carduoideae</taxon>
        <taxon>Cardueae</taxon>
        <taxon>Arctiinae</taxon>
        <taxon>Arctium</taxon>
    </lineage>
</organism>
<dbReference type="Proteomes" id="UP001055879">
    <property type="component" value="Linkage Group LG06"/>
</dbReference>
<gene>
    <name evidence="1" type="ORF">L6452_20968</name>
</gene>
<accession>A0ACB9BDM8</accession>
<name>A0ACB9BDM8_ARCLA</name>
<sequence length="298" mass="33765">MSMLSMRVKKFIKRTGRNNFSQRREDGAGFDKSKVECYKCHQKGHFARECRSGVSHNNNHQQAQSGSFNNNRNSAQALVSQQGMGFDWSDQAEEAVQNQALMAEVSDLPTEWEKNDLELQLTKSKEESEKLKGELDKVKLDVEKFSNASKAMDSLLQTQIHDKLRRGIGYNTTPPPYNNYIPPSSDLLDSKVRKDLPEGATEIDPLDEVVVKDKTKKETVKSKYNIVSGEIPIENHIITNEGCGKHWVKSNKVEKTEGKNKEIHYKQTTVVNPVPCKQCACSKSEPQKHDKKTGNQRN</sequence>
<protein>
    <submittedName>
        <fullName evidence="1">Uncharacterized protein</fullName>
    </submittedName>
</protein>
<evidence type="ECO:0000313" key="1">
    <source>
        <dbReference type="EMBL" id="KAI3720060.1"/>
    </source>
</evidence>
<dbReference type="EMBL" id="CM042052">
    <property type="protein sequence ID" value="KAI3720060.1"/>
    <property type="molecule type" value="Genomic_DNA"/>
</dbReference>
<comment type="caution">
    <text evidence="1">The sequence shown here is derived from an EMBL/GenBank/DDBJ whole genome shotgun (WGS) entry which is preliminary data.</text>
</comment>
<reference evidence="1 2" key="2">
    <citation type="journal article" date="2022" name="Mol. Ecol. Resour.">
        <title>The genomes of chicory, endive, great burdock and yacon provide insights into Asteraceae paleo-polyploidization history and plant inulin production.</title>
        <authorList>
            <person name="Fan W."/>
            <person name="Wang S."/>
            <person name="Wang H."/>
            <person name="Wang A."/>
            <person name="Jiang F."/>
            <person name="Liu H."/>
            <person name="Zhao H."/>
            <person name="Xu D."/>
            <person name="Zhang Y."/>
        </authorList>
    </citation>
    <scope>NUCLEOTIDE SEQUENCE [LARGE SCALE GENOMIC DNA]</scope>
    <source>
        <strain evidence="2">cv. Niubang</strain>
    </source>
</reference>
<evidence type="ECO:0000313" key="2">
    <source>
        <dbReference type="Proteomes" id="UP001055879"/>
    </source>
</evidence>